<evidence type="ECO:0000313" key="2">
    <source>
        <dbReference type="Proteomes" id="UP000440978"/>
    </source>
</evidence>
<dbReference type="Proteomes" id="UP000440978">
    <property type="component" value="Unassembled WGS sequence"/>
</dbReference>
<dbReference type="Pfam" id="PF10730">
    <property type="entry name" value="DUF2521"/>
    <property type="match status" value="1"/>
</dbReference>
<organism evidence="1 2">
    <name type="scientific">Terrilactibacillus tamarindi</name>
    <dbReference type="NCBI Taxonomy" id="2599694"/>
    <lineage>
        <taxon>Bacteria</taxon>
        <taxon>Bacillati</taxon>
        <taxon>Bacillota</taxon>
        <taxon>Bacilli</taxon>
        <taxon>Bacillales</taxon>
        <taxon>Bacillaceae</taxon>
        <taxon>Terrilactibacillus</taxon>
    </lineage>
</organism>
<dbReference type="EMBL" id="WNHB01000020">
    <property type="protein sequence ID" value="MTT32729.1"/>
    <property type="molecule type" value="Genomic_DNA"/>
</dbReference>
<dbReference type="AlphaFoldDB" id="A0A6N8CR60"/>
<comment type="caution">
    <text evidence="1">The sequence shown here is derived from an EMBL/GenBank/DDBJ whole genome shotgun (WGS) entry which is preliminary data.</text>
</comment>
<dbReference type="InterPro" id="IPR019667">
    <property type="entry name" value="Uncharacterised_YbaK"/>
</dbReference>
<protein>
    <submittedName>
        <fullName evidence="1">DUF2521 family protein</fullName>
    </submittedName>
</protein>
<reference evidence="1 2" key="1">
    <citation type="submission" date="2019-11" db="EMBL/GenBank/DDBJ databases">
        <title>Terrilactibacillus tamarindus sp. nov. BCM23-1 isolated from bark of Tamarindus indica.</title>
        <authorList>
            <person name="Kingkaew E."/>
            <person name="Tanasupawat S."/>
        </authorList>
    </citation>
    <scope>NUCLEOTIDE SEQUENCE [LARGE SCALE GENOMIC DNA]</scope>
    <source>
        <strain evidence="1 2">BCM23-1</strain>
    </source>
</reference>
<gene>
    <name evidence="1" type="ORF">GMB86_12000</name>
</gene>
<accession>A0A6N8CR60</accession>
<name>A0A6N8CR60_9BACI</name>
<keyword evidence="2" id="KW-1185">Reference proteome</keyword>
<evidence type="ECO:0000313" key="1">
    <source>
        <dbReference type="EMBL" id="MTT32729.1"/>
    </source>
</evidence>
<dbReference type="OrthoDB" id="2915109at2"/>
<sequence>MILGEVMDFYDKYRHKQIDFERQNLQDVSLIKIQESIKDVFDGFLEPVSSYMQTVVDMCIDYAVESFLLGASFSRLGYYGEEMTNAFQRSREPFKMLTDDLYDFWIFWYYIDNIKNEAIYKACESFLYYWWKEGFETALKRYRMRLH</sequence>
<proteinExistence type="predicted"/>